<feature type="domain" description="Peptidase M16 N-terminal" evidence="9">
    <location>
        <begin position="33"/>
        <end position="156"/>
    </location>
</feature>
<evidence type="ECO:0000256" key="1">
    <source>
        <dbReference type="ARBA" id="ARBA00001947"/>
    </source>
</evidence>
<proteinExistence type="inferred from homology"/>
<dbReference type="Proteomes" id="UP000504618">
    <property type="component" value="Unplaced"/>
</dbReference>
<dbReference type="RefSeq" id="XP_024886960.1">
    <property type="nucleotide sequence ID" value="XM_025031192.1"/>
</dbReference>
<evidence type="ECO:0000256" key="8">
    <source>
        <dbReference type="RuleBase" id="RU004447"/>
    </source>
</evidence>
<dbReference type="InterPro" id="IPR050626">
    <property type="entry name" value="Peptidase_M16"/>
</dbReference>
<protein>
    <submittedName>
        <fullName evidence="14 15">Insulin-degrading enzyme-like isoform X1</fullName>
    </submittedName>
</protein>
<reference evidence="14 15" key="1">
    <citation type="submission" date="2025-04" db="UniProtKB">
        <authorList>
            <consortium name="RefSeq"/>
        </authorList>
    </citation>
    <scope>IDENTIFICATION</scope>
    <source>
        <tissue evidence="14 15">Whole body</tissue>
    </source>
</reference>
<evidence type="ECO:0000256" key="6">
    <source>
        <dbReference type="ARBA" id="ARBA00022833"/>
    </source>
</evidence>
<comment type="similarity">
    <text evidence="2 8">Belongs to the peptidase M16 family.</text>
</comment>
<dbReference type="GO" id="GO:0046872">
    <property type="term" value="F:metal ion binding"/>
    <property type="evidence" value="ECO:0007669"/>
    <property type="project" value="UniProtKB-KW"/>
</dbReference>
<dbReference type="RefSeq" id="XP_024886963.1">
    <property type="nucleotide sequence ID" value="XM_025031195.1"/>
</dbReference>
<feature type="domain" description="Peptidase M16 C-terminal" evidence="10">
    <location>
        <begin position="197"/>
        <end position="374"/>
    </location>
</feature>
<evidence type="ECO:0000256" key="4">
    <source>
        <dbReference type="ARBA" id="ARBA00022723"/>
    </source>
</evidence>
<dbReference type="Pfam" id="PF05193">
    <property type="entry name" value="Peptidase_M16_C"/>
    <property type="match status" value="1"/>
</dbReference>
<evidence type="ECO:0000259" key="12">
    <source>
        <dbReference type="Pfam" id="PF22456"/>
    </source>
</evidence>
<dbReference type="InterPro" id="IPR011765">
    <property type="entry name" value="Pept_M16_N"/>
</dbReference>
<accession>A0A6J1R1H9</accession>
<dbReference type="FunFam" id="3.30.830.10:FF:000012">
    <property type="entry name" value="Protease 3"/>
    <property type="match status" value="1"/>
</dbReference>
<dbReference type="GO" id="GO:0005739">
    <property type="term" value="C:mitochondrion"/>
    <property type="evidence" value="ECO:0007669"/>
    <property type="project" value="TreeGrafter"/>
</dbReference>
<evidence type="ECO:0000259" key="11">
    <source>
        <dbReference type="Pfam" id="PF16187"/>
    </source>
</evidence>
<keyword evidence="7" id="KW-0482">Metalloprotease</keyword>
<dbReference type="InterPro" id="IPR011249">
    <property type="entry name" value="Metalloenz_LuxS/M16"/>
</dbReference>
<dbReference type="RefSeq" id="XP_024886961.1">
    <property type="nucleotide sequence ID" value="XM_025031193.1"/>
</dbReference>
<dbReference type="SUPFAM" id="SSF63411">
    <property type="entry name" value="LuxS/MPP-like metallohydrolase"/>
    <property type="match status" value="4"/>
</dbReference>
<sequence length="975" mass="114408">MSTDVEERFDNIKHADNDHKLYRGLILRNKMKILLISDSKADMSIAAMDVNIGFKHDPDDLPGLAHLCEHMLLLGTKEYPQQNDYNEYLSQYGGWDNATTKLNCTNYYFNIIPKKLEGALDIFAQFFIAPLFSETLIEKVINGAIHPEHEEYLTKDIRLLFQLHKLSVKPDHPYSKFSTGTRETLSKISKEKNINVRNRLLEFYDIYYSANIMSLCILGKDGLDDLENMVVKRFRNVKNKEVELPVYSEYPFKDEDFNTIWYYIPIHDIRYLDISFALPEKQHEHRMPLKYIKHLLAHESKGSLSSALKAKGWCDYVGNRDVSADTSVHFFTVVFNLTEEGINHVEDIVQIMFQYINMLKKNGPIKWIYDEIQQISNINNTYNENIHRLSHEHISKIAYRLHECPMEEIFLKQRAWRPDLIEELMEYFTPQNIRIYVAAKAYESITNKTEKWYDVKYKKEKISQKAIEIWNRAGYNTDLKLPPKNEFIAAKFDIKTETNVQKFPIIVKDTSFVRVWYKKDDVFYVPKATMNFLFSSPFAYMDPLSSNLTDIFVELLRESLTEYTYIANLAGLKLKITTTKYGITITIDGYDDKQRGLLEKIMDQMTNFEINPERFEILKKQYIEYFKNYDAIYTINYLERILLTEQHWLNDELLESTTHLSVDRLELFIPKLFSKMHVECLIYGNVTKMEAKDIGELIESNLKTRMPHIVPLCQKQLVLYREIKLEDGCHVLFEEESKVQKTFSTIVYYATGLRSTESNMLLSLLNQIIDQPCFDILRTTEELGYDVFSRICAINETQYLTVVVQGDHRPQNVEQRIDSFMDSMFDHISTMSEEHFDNHKKSLVSLYLKAPKTISSQGSLYWEEIGSQVYNFNRVNIEKEYLNTITQQQLLQFFKENIHSKLTRRKLSVHVMPTAMAAERNLPDTSRKITVTSSDNKIKEFDNLMSFKLSQSLYPLLEPIDKNVIRKGIRCSSKV</sequence>
<dbReference type="Pfam" id="PF22456">
    <property type="entry name" value="PqqF-like_C_4"/>
    <property type="match status" value="1"/>
</dbReference>
<keyword evidence="5" id="KW-0378">Hydrolase</keyword>
<keyword evidence="13" id="KW-1185">Reference proteome</keyword>
<feature type="domain" description="Peptidase M16 middle/third" evidence="11">
    <location>
        <begin position="391"/>
        <end position="655"/>
    </location>
</feature>
<dbReference type="Gene3D" id="3.30.830.10">
    <property type="entry name" value="Metalloenzyme, LuxS/M16 peptidase-like"/>
    <property type="match status" value="4"/>
</dbReference>
<dbReference type="Pfam" id="PF16187">
    <property type="entry name" value="Peptidase_M16_M"/>
    <property type="match status" value="1"/>
</dbReference>
<evidence type="ECO:0000313" key="13">
    <source>
        <dbReference type="Proteomes" id="UP000504618"/>
    </source>
</evidence>
<name>A0A6J1R1H9_9HYME</name>
<dbReference type="FunFam" id="3.30.830.10:FF:000005">
    <property type="entry name" value="nardilysin isoform X1"/>
    <property type="match status" value="1"/>
</dbReference>
<evidence type="ECO:0000313" key="16">
    <source>
        <dbReference type="RefSeq" id="XP_024886963.1"/>
    </source>
</evidence>
<keyword evidence="6" id="KW-0862">Zinc</keyword>
<evidence type="ECO:0000313" key="14">
    <source>
        <dbReference type="RefSeq" id="XP_024886960.1"/>
    </source>
</evidence>
<dbReference type="FunFam" id="3.30.830.10:FF:000003">
    <property type="entry name" value="Insulin-degrading enzyme"/>
    <property type="match status" value="1"/>
</dbReference>
<dbReference type="OrthoDB" id="952271at2759"/>
<dbReference type="InterPro" id="IPR007863">
    <property type="entry name" value="Peptidase_M16_C"/>
</dbReference>
<dbReference type="AlphaFoldDB" id="A0A6J1R1H9"/>
<dbReference type="PANTHER" id="PTHR43690:SF18">
    <property type="entry name" value="INSULIN-DEGRADING ENZYME-RELATED"/>
    <property type="match status" value="1"/>
</dbReference>
<dbReference type="GeneID" id="112464287"/>
<evidence type="ECO:0000256" key="7">
    <source>
        <dbReference type="ARBA" id="ARBA00023049"/>
    </source>
</evidence>
<dbReference type="PROSITE" id="PS00143">
    <property type="entry name" value="INSULINASE"/>
    <property type="match status" value="1"/>
</dbReference>
<evidence type="ECO:0000256" key="5">
    <source>
        <dbReference type="ARBA" id="ARBA00022801"/>
    </source>
</evidence>
<evidence type="ECO:0000256" key="2">
    <source>
        <dbReference type="ARBA" id="ARBA00007261"/>
    </source>
</evidence>
<evidence type="ECO:0000313" key="15">
    <source>
        <dbReference type="RefSeq" id="XP_024886961.1"/>
    </source>
</evidence>
<dbReference type="InterPro" id="IPR032632">
    <property type="entry name" value="Peptidase_M16_M"/>
</dbReference>
<gene>
    <name evidence="14 15 16" type="primary">LOC112464287</name>
</gene>
<evidence type="ECO:0000259" key="9">
    <source>
        <dbReference type="Pfam" id="PF00675"/>
    </source>
</evidence>
<dbReference type="GO" id="GO:0051603">
    <property type="term" value="P:proteolysis involved in protein catabolic process"/>
    <property type="evidence" value="ECO:0007669"/>
    <property type="project" value="TreeGrafter"/>
</dbReference>
<dbReference type="GO" id="GO:0005829">
    <property type="term" value="C:cytosol"/>
    <property type="evidence" value="ECO:0007669"/>
    <property type="project" value="TreeGrafter"/>
</dbReference>
<keyword evidence="4" id="KW-0479">Metal-binding</keyword>
<dbReference type="InterPro" id="IPR001431">
    <property type="entry name" value="Pept_M16_Zn_BS"/>
</dbReference>
<evidence type="ECO:0000259" key="10">
    <source>
        <dbReference type="Pfam" id="PF05193"/>
    </source>
</evidence>
<dbReference type="Pfam" id="PF00675">
    <property type="entry name" value="Peptidase_M16"/>
    <property type="match status" value="1"/>
</dbReference>
<dbReference type="PANTHER" id="PTHR43690">
    <property type="entry name" value="NARDILYSIN"/>
    <property type="match status" value="1"/>
</dbReference>
<comment type="cofactor">
    <cofactor evidence="1">
        <name>Zn(2+)</name>
        <dbReference type="ChEBI" id="CHEBI:29105"/>
    </cofactor>
</comment>
<dbReference type="GO" id="GO:0043171">
    <property type="term" value="P:peptide catabolic process"/>
    <property type="evidence" value="ECO:0007669"/>
    <property type="project" value="TreeGrafter"/>
</dbReference>
<evidence type="ECO:0000256" key="3">
    <source>
        <dbReference type="ARBA" id="ARBA00022670"/>
    </source>
</evidence>
<dbReference type="GO" id="GO:0004222">
    <property type="term" value="F:metalloendopeptidase activity"/>
    <property type="evidence" value="ECO:0007669"/>
    <property type="project" value="InterPro"/>
</dbReference>
<feature type="domain" description="Coenzyme PQQ synthesis protein F-like C-terminal lobe" evidence="12">
    <location>
        <begin position="764"/>
        <end position="862"/>
    </location>
</feature>
<keyword evidence="3" id="KW-0645">Protease</keyword>
<dbReference type="InterPro" id="IPR054734">
    <property type="entry name" value="PqqF-like_C_4"/>
</dbReference>
<organism evidence="13 15">
    <name type="scientific">Temnothorax curvispinosus</name>
    <dbReference type="NCBI Taxonomy" id="300111"/>
    <lineage>
        <taxon>Eukaryota</taxon>
        <taxon>Metazoa</taxon>
        <taxon>Ecdysozoa</taxon>
        <taxon>Arthropoda</taxon>
        <taxon>Hexapoda</taxon>
        <taxon>Insecta</taxon>
        <taxon>Pterygota</taxon>
        <taxon>Neoptera</taxon>
        <taxon>Endopterygota</taxon>
        <taxon>Hymenoptera</taxon>
        <taxon>Apocrita</taxon>
        <taxon>Aculeata</taxon>
        <taxon>Formicoidea</taxon>
        <taxon>Formicidae</taxon>
        <taxon>Myrmicinae</taxon>
        <taxon>Temnothorax</taxon>
    </lineage>
</organism>